<name>A0A0D7AWQ3_9AGAR</name>
<evidence type="ECO:0000313" key="2">
    <source>
        <dbReference type="Proteomes" id="UP000054007"/>
    </source>
</evidence>
<dbReference type="OrthoDB" id="3250756at2759"/>
<protein>
    <submittedName>
        <fullName evidence="1">Uncharacterized protein</fullName>
    </submittedName>
</protein>
<dbReference type="EMBL" id="KN880747">
    <property type="protein sequence ID" value="KIY62803.1"/>
    <property type="molecule type" value="Genomic_DNA"/>
</dbReference>
<organism evidence="1 2">
    <name type="scientific">Cylindrobasidium torrendii FP15055 ss-10</name>
    <dbReference type="NCBI Taxonomy" id="1314674"/>
    <lineage>
        <taxon>Eukaryota</taxon>
        <taxon>Fungi</taxon>
        <taxon>Dikarya</taxon>
        <taxon>Basidiomycota</taxon>
        <taxon>Agaricomycotina</taxon>
        <taxon>Agaricomycetes</taxon>
        <taxon>Agaricomycetidae</taxon>
        <taxon>Agaricales</taxon>
        <taxon>Marasmiineae</taxon>
        <taxon>Physalacriaceae</taxon>
        <taxon>Cylindrobasidium</taxon>
    </lineage>
</organism>
<dbReference type="AlphaFoldDB" id="A0A0D7AWQ3"/>
<gene>
    <name evidence="1" type="ORF">CYLTODRAFT_494400</name>
</gene>
<evidence type="ECO:0000313" key="1">
    <source>
        <dbReference type="EMBL" id="KIY62803.1"/>
    </source>
</evidence>
<reference evidence="1 2" key="1">
    <citation type="journal article" date="2015" name="Fungal Genet. Biol.">
        <title>Evolution of novel wood decay mechanisms in Agaricales revealed by the genome sequences of Fistulina hepatica and Cylindrobasidium torrendii.</title>
        <authorList>
            <person name="Floudas D."/>
            <person name="Held B.W."/>
            <person name="Riley R."/>
            <person name="Nagy L.G."/>
            <person name="Koehler G."/>
            <person name="Ransdell A.S."/>
            <person name="Younus H."/>
            <person name="Chow J."/>
            <person name="Chiniquy J."/>
            <person name="Lipzen A."/>
            <person name="Tritt A."/>
            <person name="Sun H."/>
            <person name="Haridas S."/>
            <person name="LaButti K."/>
            <person name="Ohm R.A."/>
            <person name="Kues U."/>
            <person name="Blanchette R.A."/>
            <person name="Grigoriev I.V."/>
            <person name="Minto R.E."/>
            <person name="Hibbett D.S."/>
        </authorList>
    </citation>
    <scope>NUCLEOTIDE SEQUENCE [LARGE SCALE GENOMIC DNA]</scope>
    <source>
        <strain evidence="1 2">FP15055 ss-10</strain>
    </source>
</reference>
<sequence>MEAIMELEKARVKILQFLSTPVFAGFSARGPSHYPLPLLSLNRKIHDLVAPHIYRKVQLTRPDSDVLFLQSDQTQWKHIQILYCGVPFSDEMAAAFLLGQLPNLRVFCASEVTAADEFLCADFLFSLEVLELGHVRWGLGLATFVLTHSRTLTRLMLENVEWTSEMDDVEPIELPRVVRFSGPVELFAHLSMNNVQEVCFPTPTDAGMIDSVLLPSSVRHLTFYRSRGFDADVGDAANELFTVLARRCPRLAMLTGVRFNLENDRLEMHEALLKMDYLRSLEIVLTSTHMLNTFHVQMGRVIATELAMYAKNLRDVGFKFSSGGYFEWHYSKSNQQWERV</sequence>
<accession>A0A0D7AWQ3</accession>
<keyword evidence="2" id="KW-1185">Reference proteome</keyword>
<proteinExistence type="predicted"/>
<dbReference type="Proteomes" id="UP000054007">
    <property type="component" value="Unassembled WGS sequence"/>
</dbReference>